<proteinExistence type="predicted"/>
<gene>
    <name evidence="1" type="ORF">D917_08462</name>
</gene>
<dbReference type="AlphaFoldDB" id="A0A1Y3EKX9"/>
<name>A0A1Y3EKX9_9BILA</name>
<protein>
    <submittedName>
        <fullName evidence="1">Uncharacterized protein</fullName>
    </submittedName>
</protein>
<accession>A0A1Y3EKX9</accession>
<reference evidence="1 2" key="1">
    <citation type="submission" date="2015-04" db="EMBL/GenBank/DDBJ databases">
        <title>Draft genome of the roundworm Trichinella nativa.</title>
        <authorList>
            <person name="Mitreva M."/>
        </authorList>
    </citation>
    <scope>NUCLEOTIDE SEQUENCE [LARGE SCALE GENOMIC DNA]</scope>
    <source>
        <strain evidence="1 2">ISS45</strain>
    </source>
</reference>
<comment type="caution">
    <text evidence="1">The sequence shown here is derived from an EMBL/GenBank/DDBJ whole genome shotgun (WGS) entry which is preliminary data.</text>
</comment>
<sequence>MDAYLLQMLTLEECPDDLKLAVYSARSKYEIC</sequence>
<dbReference type="Proteomes" id="UP000243006">
    <property type="component" value="Unassembled WGS sequence"/>
</dbReference>
<organism evidence="1 2">
    <name type="scientific">Trichinella nativa</name>
    <dbReference type="NCBI Taxonomy" id="6335"/>
    <lineage>
        <taxon>Eukaryota</taxon>
        <taxon>Metazoa</taxon>
        <taxon>Ecdysozoa</taxon>
        <taxon>Nematoda</taxon>
        <taxon>Enoplea</taxon>
        <taxon>Dorylaimia</taxon>
        <taxon>Trichinellida</taxon>
        <taxon>Trichinellidae</taxon>
        <taxon>Trichinella</taxon>
    </lineage>
</organism>
<dbReference type="EMBL" id="LVZM01009626">
    <property type="protein sequence ID" value="OUC45410.1"/>
    <property type="molecule type" value="Genomic_DNA"/>
</dbReference>
<evidence type="ECO:0000313" key="1">
    <source>
        <dbReference type="EMBL" id="OUC45410.1"/>
    </source>
</evidence>
<evidence type="ECO:0000313" key="2">
    <source>
        <dbReference type="Proteomes" id="UP000243006"/>
    </source>
</evidence>